<keyword evidence="4" id="KW-1003">Cell membrane</keyword>
<feature type="transmembrane region" description="Helical" evidence="8">
    <location>
        <begin position="155"/>
        <end position="177"/>
    </location>
</feature>
<keyword evidence="3" id="KW-0813">Transport</keyword>
<proteinExistence type="inferred from homology"/>
<feature type="transmembrane region" description="Helical" evidence="8">
    <location>
        <begin position="128"/>
        <end position="148"/>
    </location>
</feature>
<accession>A0A6V8LJP1</accession>
<feature type="transmembrane region" description="Helical" evidence="8">
    <location>
        <begin position="313"/>
        <end position="334"/>
    </location>
</feature>
<reference evidence="9 10" key="1">
    <citation type="submission" date="2020-03" db="EMBL/GenBank/DDBJ databases">
        <title>Whole genome shotgun sequence of Phytohabitans rumicis NBRC 108638.</title>
        <authorList>
            <person name="Komaki H."/>
            <person name="Tamura T."/>
        </authorList>
    </citation>
    <scope>NUCLEOTIDE SEQUENCE [LARGE SCALE GENOMIC DNA]</scope>
    <source>
        <strain evidence="9 10">NBRC 108638</strain>
    </source>
</reference>
<dbReference type="InterPro" id="IPR000522">
    <property type="entry name" value="ABC_transptr_permease_BtuC"/>
</dbReference>
<dbReference type="EMBL" id="BLPG01000001">
    <property type="protein sequence ID" value="GFJ94839.1"/>
    <property type="molecule type" value="Genomic_DNA"/>
</dbReference>
<dbReference type="AlphaFoldDB" id="A0A6V8LJP1"/>
<feature type="transmembrane region" description="Helical" evidence="8">
    <location>
        <begin position="280"/>
        <end position="301"/>
    </location>
</feature>
<protein>
    <submittedName>
        <fullName evidence="9">ABC transporter permease</fullName>
    </submittedName>
</protein>
<organism evidence="9 10">
    <name type="scientific">Phytohabitans rumicis</name>
    <dbReference type="NCBI Taxonomy" id="1076125"/>
    <lineage>
        <taxon>Bacteria</taxon>
        <taxon>Bacillati</taxon>
        <taxon>Actinomycetota</taxon>
        <taxon>Actinomycetes</taxon>
        <taxon>Micromonosporales</taxon>
        <taxon>Micromonosporaceae</taxon>
    </lineage>
</organism>
<feature type="transmembrane region" description="Helical" evidence="8">
    <location>
        <begin position="246"/>
        <end position="268"/>
    </location>
</feature>
<evidence type="ECO:0000256" key="6">
    <source>
        <dbReference type="ARBA" id="ARBA00022989"/>
    </source>
</evidence>
<dbReference type="Proteomes" id="UP000482960">
    <property type="component" value="Unassembled WGS sequence"/>
</dbReference>
<feature type="transmembrane region" description="Helical" evidence="8">
    <location>
        <begin position="103"/>
        <end position="122"/>
    </location>
</feature>
<dbReference type="GO" id="GO:0005886">
    <property type="term" value="C:plasma membrane"/>
    <property type="evidence" value="ECO:0007669"/>
    <property type="project" value="UniProtKB-SubCell"/>
</dbReference>
<evidence type="ECO:0000313" key="10">
    <source>
        <dbReference type="Proteomes" id="UP000482960"/>
    </source>
</evidence>
<keyword evidence="10" id="KW-1185">Reference proteome</keyword>
<comment type="caution">
    <text evidence="9">The sequence shown here is derived from an EMBL/GenBank/DDBJ whole genome shotgun (WGS) entry which is preliminary data.</text>
</comment>
<feature type="transmembrane region" description="Helical" evidence="8">
    <location>
        <begin position="203"/>
        <end position="220"/>
    </location>
</feature>
<evidence type="ECO:0000256" key="2">
    <source>
        <dbReference type="ARBA" id="ARBA00007935"/>
    </source>
</evidence>
<dbReference type="GO" id="GO:0022857">
    <property type="term" value="F:transmembrane transporter activity"/>
    <property type="evidence" value="ECO:0007669"/>
    <property type="project" value="InterPro"/>
</dbReference>
<dbReference type="GO" id="GO:0033214">
    <property type="term" value="P:siderophore-iron import into cell"/>
    <property type="evidence" value="ECO:0007669"/>
    <property type="project" value="TreeGrafter"/>
</dbReference>
<gene>
    <name evidence="9" type="ORF">Prum_084810</name>
</gene>
<evidence type="ECO:0000256" key="5">
    <source>
        <dbReference type="ARBA" id="ARBA00022692"/>
    </source>
</evidence>
<evidence type="ECO:0000256" key="7">
    <source>
        <dbReference type="ARBA" id="ARBA00023136"/>
    </source>
</evidence>
<evidence type="ECO:0000256" key="3">
    <source>
        <dbReference type="ARBA" id="ARBA00022448"/>
    </source>
</evidence>
<keyword evidence="6 8" id="KW-1133">Transmembrane helix</keyword>
<comment type="subcellular location">
    <subcellularLocation>
        <location evidence="1">Cell membrane</location>
        <topology evidence="1">Multi-pass membrane protein</topology>
    </subcellularLocation>
</comment>
<evidence type="ECO:0000256" key="8">
    <source>
        <dbReference type="SAM" id="Phobius"/>
    </source>
</evidence>
<dbReference type="SUPFAM" id="SSF81345">
    <property type="entry name" value="ABC transporter involved in vitamin B12 uptake, BtuC"/>
    <property type="match status" value="1"/>
</dbReference>
<dbReference type="Gene3D" id="1.10.3470.10">
    <property type="entry name" value="ABC transporter involved in vitamin B12 uptake, BtuC"/>
    <property type="match status" value="1"/>
</dbReference>
<keyword evidence="5 8" id="KW-0812">Transmembrane</keyword>
<dbReference type="PANTHER" id="PTHR30472">
    <property type="entry name" value="FERRIC ENTEROBACTIN TRANSPORT SYSTEM PERMEASE PROTEIN"/>
    <property type="match status" value="1"/>
</dbReference>
<keyword evidence="7 8" id="KW-0472">Membrane</keyword>
<feature type="transmembrane region" description="Helical" evidence="8">
    <location>
        <begin position="73"/>
        <end position="91"/>
    </location>
</feature>
<reference evidence="9 10" key="2">
    <citation type="submission" date="2020-03" db="EMBL/GenBank/DDBJ databases">
        <authorList>
            <person name="Ichikawa N."/>
            <person name="Kimura A."/>
            <person name="Kitahashi Y."/>
            <person name="Uohara A."/>
        </authorList>
    </citation>
    <scope>NUCLEOTIDE SEQUENCE [LARGE SCALE GENOMIC DNA]</scope>
    <source>
        <strain evidence="9 10">NBRC 108638</strain>
    </source>
</reference>
<sequence>MNTLRLGGAVRLRYHPRSVAVTTVLLAAAAVILVLEVGTGDLPIAPTHVIKTIFGYGTAADHFIVVTLRLPRAVAAALVGVALGASGAAFQSLSRNPLGSPDIIGFTTGAATGAVLVIVVWHGTQVEVALGALVGCLATVALVYLLAYRKGVQGFRLVLVGIGIGSVLTSINSYLLLRANIEEAQQAYVWLTGSLNGRTWDQVRPLAVAVLVLLPALAALGRRMRMLEMGDDAAKALGIRVEASRLWLILLATGLTAVAVAAAGPIAFVGLAAPQIARRLVGTAGAGVLPAAATGALLLLAGDLLAQRLFTSTPLPVGVVTVCLGGIYLGWLIVREYRSNHG</sequence>
<evidence type="ECO:0000256" key="1">
    <source>
        <dbReference type="ARBA" id="ARBA00004651"/>
    </source>
</evidence>
<name>A0A6V8LJP1_9ACTN</name>
<evidence type="ECO:0000313" key="9">
    <source>
        <dbReference type="EMBL" id="GFJ94839.1"/>
    </source>
</evidence>
<dbReference type="FunFam" id="1.10.3470.10:FF:000001">
    <property type="entry name" value="Vitamin B12 ABC transporter permease BtuC"/>
    <property type="match status" value="1"/>
</dbReference>
<dbReference type="Pfam" id="PF01032">
    <property type="entry name" value="FecCD"/>
    <property type="match status" value="1"/>
</dbReference>
<comment type="similarity">
    <text evidence="2">Belongs to the binding-protein-dependent transport system permease family. FecCD subfamily.</text>
</comment>
<dbReference type="CDD" id="cd06550">
    <property type="entry name" value="TM_ABC_iron-siderophores_like"/>
    <property type="match status" value="1"/>
</dbReference>
<dbReference type="RefSeq" id="WP_173082118.1">
    <property type="nucleotide sequence ID" value="NZ_BAABJB010000070.1"/>
</dbReference>
<feature type="transmembrane region" description="Helical" evidence="8">
    <location>
        <begin position="20"/>
        <end position="38"/>
    </location>
</feature>
<evidence type="ECO:0000256" key="4">
    <source>
        <dbReference type="ARBA" id="ARBA00022475"/>
    </source>
</evidence>
<dbReference type="InterPro" id="IPR037294">
    <property type="entry name" value="ABC_BtuC-like"/>
</dbReference>
<dbReference type="PANTHER" id="PTHR30472:SF24">
    <property type="entry name" value="FERRIC ENTEROBACTIN TRANSPORT SYSTEM PERMEASE PROTEIN FEPG"/>
    <property type="match status" value="1"/>
</dbReference>